<protein>
    <submittedName>
        <fullName evidence="2">NAD(P)H-dependent FMN reductase</fullName>
    </submittedName>
</protein>
<dbReference type="Pfam" id="PF03358">
    <property type="entry name" value="FMN_red"/>
    <property type="match status" value="1"/>
</dbReference>
<dbReference type="InterPro" id="IPR029039">
    <property type="entry name" value="Flavoprotein-like_sf"/>
</dbReference>
<dbReference type="AlphaFoldDB" id="A0A420WEA9"/>
<accession>A0A420WEA9</accession>
<gene>
    <name evidence="2" type="ORF">DES40_2157</name>
</gene>
<sequence>MTTPKIGFICASLRKDSINKCLENALRQRFKAAGVSTSIIDLAEYELPLFHGDIELPATVKNLVMTLLEFDGLVIVSPEYNGGLPPLLKNTIDWTSTFGTQHFTQPVYGIASCTPGAMSGIMCMRQINYILMRLGAEVLPVQVGVGNAAVAFDEDGHLVEGRSLDLADKMIAAMIKRIEQKSA</sequence>
<keyword evidence="3" id="KW-1185">Reference proteome</keyword>
<reference evidence="2 3" key="1">
    <citation type="submission" date="2018-10" db="EMBL/GenBank/DDBJ databases">
        <title>Genomic Encyclopedia of Type Strains, Phase IV (KMG-IV): sequencing the most valuable type-strain genomes for metagenomic binning, comparative biology and taxonomic classification.</title>
        <authorList>
            <person name="Goeker M."/>
        </authorList>
    </citation>
    <scope>NUCLEOTIDE SEQUENCE [LARGE SCALE GENOMIC DNA]</scope>
    <source>
        <strain evidence="2 3">DSM 22008</strain>
    </source>
</reference>
<dbReference type="GO" id="GO:0016491">
    <property type="term" value="F:oxidoreductase activity"/>
    <property type="evidence" value="ECO:0007669"/>
    <property type="project" value="InterPro"/>
</dbReference>
<dbReference type="GO" id="GO:0005829">
    <property type="term" value="C:cytosol"/>
    <property type="evidence" value="ECO:0007669"/>
    <property type="project" value="TreeGrafter"/>
</dbReference>
<dbReference type="Gene3D" id="3.40.50.360">
    <property type="match status" value="1"/>
</dbReference>
<proteinExistence type="predicted"/>
<dbReference type="InterPro" id="IPR050712">
    <property type="entry name" value="NAD(P)H-dep_reductase"/>
</dbReference>
<dbReference type="GO" id="GO:0010181">
    <property type="term" value="F:FMN binding"/>
    <property type="evidence" value="ECO:0007669"/>
    <property type="project" value="TreeGrafter"/>
</dbReference>
<dbReference type="OrthoDB" id="9812295at2"/>
<dbReference type="EMBL" id="RBII01000002">
    <property type="protein sequence ID" value="RKQ69357.1"/>
    <property type="molecule type" value="Genomic_DNA"/>
</dbReference>
<dbReference type="RefSeq" id="WP_121101917.1">
    <property type="nucleotide sequence ID" value="NZ_RBII01000002.1"/>
</dbReference>
<evidence type="ECO:0000313" key="3">
    <source>
        <dbReference type="Proteomes" id="UP000282211"/>
    </source>
</evidence>
<feature type="domain" description="NADPH-dependent FMN reductase-like" evidence="1">
    <location>
        <begin position="4"/>
        <end position="148"/>
    </location>
</feature>
<dbReference type="InterPro" id="IPR005025">
    <property type="entry name" value="FMN_Rdtase-like_dom"/>
</dbReference>
<organism evidence="2 3">
    <name type="scientific">Litorimonas taeanensis</name>
    <dbReference type="NCBI Taxonomy" id="568099"/>
    <lineage>
        <taxon>Bacteria</taxon>
        <taxon>Pseudomonadati</taxon>
        <taxon>Pseudomonadota</taxon>
        <taxon>Alphaproteobacteria</taxon>
        <taxon>Maricaulales</taxon>
        <taxon>Robiginitomaculaceae</taxon>
    </lineage>
</organism>
<dbReference type="FunCoup" id="A0A420WEA9">
    <property type="interactions" value="312"/>
</dbReference>
<name>A0A420WEA9_9PROT</name>
<dbReference type="SUPFAM" id="SSF52218">
    <property type="entry name" value="Flavoproteins"/>
    <property type="match status" value="1"/>
</dbReference>
<dbReference type="Proteomes" id="UP000282211">
    <property type="component" value="Unassembled WGS sequence"/>
</dbReference>
<dbReference type="PANTHER" id="PTHR30543">
    <property type="entry name" value="CHROMATE REDUCTASE"/>
    <property type="match status" value="1"/>
</dbReference>
<evidence type="ECO:0000259" key="1">
    <source>
        <dbReference type="Pfam" id="PF03358"/>
    </source>
</evidence>
<comment type="caution">
    <text evidence="2">The sequence shown here is derived from an EMBL/GenBank/DDBJ whole genome shotgun (WGS) entry which is preliminary data.</text>
</comment>
<dbReference type="PANTHER" id="PTHR30543:SF21">
    <property type="entry name" value="NAD(P)H-DEPENDENT FMN REDUCTASE LOT6"/>
    <property type="match status" value="1"/>
</dbReference>
<dbReference type="InParanoid" id="A0A420WEA9"/>
<evidence type="ECO:0000313" key="2">
    <source>
        <dbReference type="EMBL" id="RKQ69357.1"/>
    </source>
</evidence>